<keyword evidence="5" id="KW-1185">Reference proteome</keyword>
<dbReference type="EMBL" id="JBHTJV010000003">
    <property type="protein sequence ID" value="MFD0915925.1"/>
    <property type="molecule type" value="Genomic_DNA"/>
</dbReference>
<organism evidence="4 5">
    <name type="scientific">Pseudahrensia aquimaris</name>
    <dbReference type="NCBI Taxonomy" id="744461"/>
    <lineage>
        <taxon>Bacteria</taxon>
        <taxon>Pseudomonadati</taxon>
        <taxon>Pseudomonadota</taxon>
        <taxon>Alphaproteobacteria</taxon>
        <taxon>Hyphomicrobiales</taxon>
        <taxon>Ahrensiaceae</taxon>
        <taxon>Pseudahrensia</taxon>
    </lineage>
</organism>
<dbReference type="Proteomes" id="UP001597101">
    <property type="component" value="Unassembled WGS sequence"/>
</dbReference>
<proteinExistence type="inferred from homology"/>
<dbReference type="SUPFAM" id="SSF52833">
    <property type="entry name" value="Thioredoxin-like"/>
    <property type="match status" value="1"/>
</dbReference>
<dbReference type="InterPro" id="IPR036249">
    <property type="entry name" value="Thioredoxin-like_sf"/>
</dbReference>
<reference evidence="5" key="1">
    <citation type="journal article" date="2019" name="Int. J. Syst. Evol. Microbiol.">
        <title>The Global Catalogue of Microorganisms (GCM) 10K type strain sequencing project: providing services to taxonomists for standard genome sequencing and annotation.</title>
        <authorList>
            <consortium name="The Broad Institute Genomics Platform"/>
            <consortium name="The Broad Institute Genome Sequencing Center for Infectious Disease"/>
            <person name="Wu L."/>
            <person name="Ma J."/>
        </authorList>
    </citation>
    <scope>NUCLEOTIDE SEQUENCE [LARGE SCALE GENOMIC DNA]</scope>
    <source>
        <strain evidence="5">CCUG 60023</strain>
    </source>
</reference>
<evidence type="ECO:0000313" key="5">
    <source>
        <dbReference type="Proteomes" id="UP001597101"/>
    </source>
</evidence>
<dbReference type="PROSITE" id="PS51318">
    <property type="entry name" value="TAT"/>
    <property type="match status" value="1"/>
</dbReference>
<dbReference type="InterPro" id="IPR012336">
    <property type="entry name" value="Thioredoxin-like_fold"/>
</dbReference>
<dbReference type="PANTHER" id="PTHR13887">
    <property type="entry name" value="GLUTATHIONE S-TRANSFERASE KAPPA"/>
    <property type="match status" value="1"/>
</dbReference>
<accession>A0ABW3FCN0</accession>
<comment type="function">
    <text evidence="1">May be required for disulfide bond formation in some proteins.</text>
</comment>
<evidence type="ECO:0000313" key="4">
    <source>
        <dbReference type="EMBL" id="MFD0915925.1"/>
    </source>
</evidence>
<dbReference type="RefSeq" id="WP_377211765.1">
    <property type="nucleotide sequence ID" value="NZ_JBHTJV010000003.1"/>
</dbReference>
<dbReference type="Pfam" id="PF13462">
    <property type="entry name" value="Thioredoxin_4"/>
    <property type="match status" value="1"/>
</dbReference>
<sequence length="219" mass="24182">MTVKSTIKRREMMKLSAATALGVVFASGLPLSAAWAEKIDGLFDNIPLADRIMGDPNAPVTIVEYASMTCPHCKTFHEKVLPTLKEKYIETGKAKLILRPFPFDKDARGEAAFMLALCAPQDQYYGMIDAIYGIQEQLRTSPNVIQDLRRITKLAGMSEEQFNDCLSGKSQETYTQMIEGRNRASRDFKVTGTPSIYVNGEKLGDYSLDAVTAAIEAAL</sequence>
<comment type="caution">
    <text evidence="4">The sequence shown here is derived from an EMBL/GenBank/DDBJ whole genome shotgun (WGS) entry which is preliminary data.</text>
</comment>
<dbReference type="InterPro" id="IPR013766">
    <property type="entry name" value="Thioredoxin_domain"/>
</dbReference>
<evidence type="ECO:0000259" key="3">
    <source>
        <dbReference type="PROSITE" id="PS51352"/>
    </source>
</evidence>
<dbReference type="Gene3D" id="3.40.30.10">
    <property type="entry name" value="Glutaredoxin"/>
    <property type="match status" value="1"/>
</dbReference>
<name>A0ABW3FCN0_9HYPH</name>
<dbReference type="PANTHER" id="PTHR13887:SF56">
    <property type="entry name" value="THIOREDOXIN-LIKE REDUCTASE RV2466C"/>
    <property type="match status" value="1"/>
</dbReference>
<gene>
    <name evidence="4" type="ORF">ACFQ14_05855</name>
</gene>
<dbReference type="InterPro" id="IPR006311">
    <property type="entry name" value="TAT_signal"/>
</dbReference>
<feature type="domain" description="Thioredoxin" evidence="3">
    <location>
        <begin position="25"/>
        <end position="219"/>
    </location>
</feature>
<comment type="similarity">
    <text evidence="2">Belongs to the thioredoxin family. DsbA subfamily.</text>
</comment>
<evidence type="ECO:0000256" key="1">
    <source>
        <dbReference type="ARBA" id="ARBA00003565"/>
    </source>
</evidence>
<protein>
    <submittedName>
        <fullName evidence="4">DsbA family protein</fullName>
    </submittedName>
</protein>
<dbReference type="PROSITE" id="PS51352">
    <property type="entry name" value="THIOREDOXIN_2"/>
    <property type="match status" value="1"/>
</dbReference>
<evidence type="ECO:0000256" key="2">
    <source>
        <dbReference type="ARBA" id="ARBA00005791"/>
    </source>
</evidence>